<dbReference type="InterPro" id="IPR029066">
    <property type="entry name" value="PLP-binding_barrel"/>
</dbReference>
<sequence length="435" mass="47584">MRAATMDRAEVEALHDERIDWRFKGMPSEAFGSTIAEFLRARPDITRNGFVGPLLLLDRPTLEHNLATMAEWCADRGVLLAPHGKTTMAPQLFQRQLEYGAWAMTAATISQLRVYRAFGVSRVLLANQLVDVSGLRWLAGELDADPGFSFGCWVDSVAGVRLMTEVLAQERPRRPVDVLVELGGEHGRTGARTVAEAVEVARAVAASPVLRLVGVSGYEGAISHDLSDEDLTAVDTYLAGIRETVTRIAEVGMFDDAGRIIVTAGGSSYFDQVAEALTAPWELDRPVIPVLRSGSYITHDHGLYRTMSPFGRAHRLAGPEQPFRAAMRILAQVISRPDPGLALLTLGRRDASFDQEPPQPRTLLARDGTTRPLTASRITELADQHAFMSVPSDSGIAVGDWVECGLSHPCTTFDKWQLVPLVDGTEVIDLVRTFF</sequence>
<reference evidence="5" key="1">
    <citation type="submission" date="2016-10" db="EMBL/GenBank/DDBJ databases">
        <authorList>
            <person name="Varghese N."/>
            <person name="Submissions S."/>
        </authorList>
    </citation>
    <scope>NUCLEOTIDE SEQUENCE [LARGE SCALE GENOMIC DNA]</scope>
    <source>
        <strain evidence="5">DSM 46732</strain>
    </source>
</reference>
<dbReference type="InterPro" id="IPR026956">
    <property type="entry name" value="D-ser_dehydrat-like_dom"/>
</dbReference>
<evidence type="ECO:0000256" key="2">
    <source>
        <dbReference type="ARBA" id="ARBA00023239"/>
    </source>
</evidence>
<keyword evidence="5" id="KW-1185">Reference proteome</keyword>
<dbReference type="PANTHER" id="PTHR28004">
    <property type="entry name" value="ZGC:162816-RELATED"/>
    <property type="match status" value="1"/>
</dbReference>
<dbReference type="STRING" id="405564.SAMN04487905_113129"/>
<gene>
    <name evidence="4" type="ORF">SAMN04487905_113129</name>
</gene>
<dbReference type="InterPro" id="IPR042208">
    <property type="entry name" value="D-ser_dehydrat-like_sf"/>
</dbReference>
<dbReference type="Gene3D" id="2.40.37.20">
    <property type="entry name" value="D-serine dehydratase-like domain"/>
    <property type="match status" value="1"/>
</dbReference>
<feature type="domain" description="D-serine dehydratase-like" evidence="3">
    <location>
        <begin position="326"/>
        <end position="423"/>
    </location>
</feature>
<dbReference type="SMART" id="SM01119">
    <property type="entry name" value="D-ser_dehydrat"/>
    <property type="match status" value="1"/>
</dbReference>
<accession>A0A1H0WP51</accession>
<dbReference type="InterPro" id="IPR001608">
    <property type="entry name" value="Ala_racemase_N"/>
</dbReference>
<evidence type="ECO:0000259" key="3">
    <source>
        <dbReference type="SMART" id="SM01119"/>
    </source>
</evidence>
<dbReference type="Gene3D" id="3.20.20.10">
    <property type="entry name" value="Alanine racemase"/>
    <property type="match status" value="1"/>
</dbReference>
<name>A0A1H0WP51_9ACTN</name>
<dbReference type="CDD" id="cd06818">
    <property type="entry name" value="PLPDE_III_cryptic_DSD"/>
    <property type="match status" value="1"/>
</dbReference>
<proteinExistence type="inferred from homology"/>
<evidence type="ECO:0000313" key="5">
    <source>
        <dbReference type="Proteomes" id="UP000199497"/>
    </source>
</evidence>
<dbReference type="Proteomes" id="UP000199497">
    <property type="component" value="Unassembled WGS sequence"/>
</dbReference>
<dbReference type="Pfam" id="PF14031">
    <property type="entry name" value="D-ser_dehydrat"/>
    <property type="match status" value="1"/>
</dbReference>
<evidence type="ECO:0000313" key="4">
    <source>
        <dbReference type="EMBL" id="SDP92490.1"/>
    </source>
</evidence>
<dbReference type="AlphaFoldDB" id="A0A1H0WP51"/>
<keyword evidence="2" id="KW-0456">Lyase</keyword>
<organism evidence="4 5">
    <name type="scientific">Actinopolyspora xinjiangensis</name>
    <dbReference type="NCBI Taxonomy" id="405564"/>
    <lineage>
        <taxon>Bacteria</taxon>
        <taxon>Bacillati</taxon>
        <taxon>Actinomycetota</taxon>
        <taxon>Actinomycetes</taxon>
        <taxon>Actinopolysporales</taxon>
        <taxon>Actinopolysporaceae</taxon>
        <taxon>Actinopolyspora</taxon>
    </lineage>
</organism>
<dbReference type="PANTHER" id="PTHR28004:SF8">
    <property type="entry name" value="D-SERINE DEAMINASE"/>
    <property type="match status" value="1"/>
</dbReference>
<dbReference type="InterPro" id="IPR051466">
    <property type="entry name" value="D-amino_acid_metab_enzyme"/>
</dbReference>
<dbReference type="SUPFAM" id="SSF51419">
    <property type="entry name" value="PLP-binding barrel"/>
    <property type="match status" value="1"/>
</dbReference>
<dbReference type="GO" id="GO:0016829">
    <property type="term" value="F:lyase activity"/>
    <property type="evidence" value="ECO:0007669"/>
    <property type="project" value="UniProtKB-KW"/>
</dbReference>
<dbReference type="Pfam" id="PF01168">
    <property type="entry name" value="Ala_racemase_N"/>
    <property type="match status" value="1"/>
</dbReference>
<comment type="similarity">
    <text evidence="1">Belongs to the DSD1 family.</text>
</comment>
<dbReference type="OrthoDB" id="9811417at2"/>
<evidence type="ECO:0000256" key="1">
    <source>
        <dbReference type="ARBA" id="ARBA00005323"/>
    </source>
</evidence>
<protein>
    <submittedName>
        <fullName evidence="4">D-serine deaminase, pyridoxal phosphate-dependent</fullName>
    </submittedName>
</protein>
<dbReference type="EMBL" id="FNJR01000013">
    <property type="protein sequence ID" value="SDP92490.1"/>
    <property type="molecule type" value="Genomic_DNA"/>
</dbReference>